<gene>
    <name evidence="2" type="ORF">Sfulv_60970</name>
</gene>
<reference evidence="2 3" key="1">
    <citation type="submission" date="2020-05" db="EMBL/GenBank/DDBJ databases">
        <title>Whole genome shotgun sequence of Streptomyces fulvorobeus NBRC 15897.</title>
        <authorList>
            <person name="Komaki H."/>
            <person name="Tamura T."/>
        </authorList>
    </citation>
    <scope>NUCLEOTIDE SEQUENCE [LARGE SCALE GENOMIC DNA]</scope>
    <source>
        <strain evidence="2 3">NBRC 15897</strain>
    </source>
</reference>
<accession>A0A7J0CHT0</accession>
<dbReference type="AlphaFoldDB" id="A0A7J0CHT0"/>
<evidence type="ECO:0000256" key="1">
    <source>
        <dbReference type="SAM" id="MobiDB-lite"/>
    </source>
</evidence>
<dbReference type="Proteomes" id="UP000498980">
    <property type="component" value="Unassembled WGS sequence"/>
</dbReference>
<organism evidence="2 3">
    <name type="scientific">Streptomyces fulvorobeus</name>
    <dbReference type="NCBI Taxonomy" id="284028"/>
    <lineage>
        <taxon>Bacteria</taxon>
        <taxon>Bacillati</taxon>
        <taxon>Actinomycetota</taxon>
        <taxon>Actinomycetes</taxon>
        <taxon>Kitasatosporales</taxon>
        <taxon>Streptomycetaceae</taxon>
        <taxon>Streptomyces</taxon>
    </lineage>
</organism>
<name>A0A7J0CHT0_9ACTN</name>
<evidence type="ECO:0000313" key="2">
    <source>
        <dbReference type="EMBL" id="GFN01287.1"/>
    </source>
</evidence>
<proteinExistence type="predicted"/>
<dbReference type="EMBL" id="BLWC01000001">
    <property type="protein sequence ID" value="GFN01287.1"/>
    <property type="molecule type" value="Genomic_DNA"/>
</dbReference>
<comment type="caution">
    <text evidence="2">The sequence shown here is derived from an EMBL/GenBank/DDBJ whole genome shotgun (WGS) entry which is preliminary data.</text>
</comment>
<sequence>MPSRGGSVTNVRAETREFPTVPPSGMGASATGSAVPAGEAGDVSRPSALFGRSTAWNVGCIGAGKVRAVCGVPARSRDSGPVPGPLRGSGRPAQL</sequence>
<evidence type="ECO:0000313" key="3">
    <source>
        <dbReference type="Proteomes" id="UP000498980"/>
    </source>
</evidence>
<feature type="region of interest" description="Disordered" evidence="1">
    <location>
        <begin position="73"/>
        <end position="95"/>
    </location>
</feature>
<feature type="compositionally biased region" description="Polar residues" evidence="1">
    <location>
        <begin position="1"/>
        <end position="12"/>
    </location>
</feature>
<feature type="region of interest" description="Disordered" evidence="1">
    <location>
        <begin position="1"/>
        <end position="46"/>
    </location>
</feature>
<protein>
    <submittedName>
        <fullName evidence="2">Uncharacterized protein</fullName>
    </submittedName>
</protein>
<keyword evidence="3" id="KW-1185">Reference proteome</keyword>